<dbReference type="EMBL" id="AMQN01003658">
    <property type="status" value="NOT_ANNOTATED_CDS"/>
    <property type="molecule type" value="Genomic_DNA"/>
</dbReference>
<reference evidence="3 5" key="2">
    <citation type="journal article" date="2013" name="Nature">
        <title>Insights into bilaterian evolution from three spiralian genomes.</title>
        <authorList>
            <person name="Simakov O."/>
            <person name="Marletaz F."/>
            <person name="Cho S.J."/>
            <person name="Edsinger-Gonzales E."/>
            <person name="Havlak P."/>
            <person name="Hellsten U."/>
            <person name="Kuo D.H."/>
            <person name="Larsson T."/>
            <person name="Lv J."/>
            <person name="Arendt D."/>
            <person name="Savage R."/>
            <person name="Osoegawa K."/>
            <person name="de Jong P."/>
            <person name="Grimwood J."/>
            <person name="Chapman J.A."/>
            <person name="Shapiro H."/>
            <person name="Aerts A."/>
            <person name="Otillar R.P."/>
            <person name="Terry A.Y."/>
            <person name="Boore J.L."/>
            <person name="Grigoriev I.V."/>
            <person name="Lindberg D.R."/>
            <person name="Seaver E.C."/>
            <person name="Weisblat D.A."/>
            <person name="Putnam N.H."/>
            <person name="Rokhsar D.S."/>
        </authorList>
    </citation>
    <scope>NUCLEOTIDE SEQUENCE</scope>
    <source>
        <strain evidence="3 5">I ESC-2004</strain>
    </source>
</reference>
<sequence length="360" mass="36510">MIVPLLLILPGVMGNTEEVGFPANPSSNGPSQTGIIYILDDPISSSGILTSITAYFRSTNPARFQIYRPTGTSPGKELYQLVAEALVTPQSGAARTSAGPPGPPGPPGPLGPPGPPGSQGEAGPPGRDGPKGEAGEVGPTGAKGSDGVMGPPGVGSPGPPGTIGPSGPKGNKGDVGEPGSRGKNGTPGIAGPIGPPGPPGLPGPSGRVETLEEGESGSNVSISTQAKSTDSSLVTHGVILFVVIWLVILTAGLVILVACLIWLVKKKKKSRSLLENESNNKVKPTQAAEQRSVVKMSSAQPQLFHRKVENFASLETVFLEYNGPYFHKGQVLGGAQQNGNAVCVDRGTNIGGKYALASDC</sequence>
<evidence type="ECO:0000313" key="5">
    <source>
        <dbReference type="Proteomes" id="UP000014760"/>
    </source>
</evidence>
<feature type="region of interest" description="Disordered" evidence="1">
    <location>
        <begin position="90"/>
        <end position="227"/>
    </location>
</feature>
<organism evidence="3">
    <name type="scientific">Capitella teleta</name>
    <name type="common">Polychaete worm</name>
    <dbReference type="NCBI Taxonomy" id="283909"/>
    <lineage>
        <taxon>Eukaryota</taxon>
        <taxon>Metazoa</taxon>
        <taxon>Spiralia</taxon>
        <taxon>Lophotrochozoa</taxon>
        <taxon>Annelida</taxon>
        <taxon>Polychaeta</taxon>
        <taxon>Sedentaria</taxon>
        <taxon>Scolecida</taxon>
        <taxon>Capitellidae</taxon>
        <taxon>Capitella</taxon>
    </lineage>
</organism>
<feature type="compositionally biased region" description="Pro residues" evidence="1">
    <location>
        <begin position="100"/>
        <end position="116"/>
    </location>
</feature>
<name>R7T7F9_CAPTE</name>
<evidence type="ECO:0000313" key="4">
    <source>
        <dbReference type="EnsemblMetazoa" id="CapteP189150"/>
    </source>
</evidence>
<dbReference type="Pfam" id="PF01391">
    <property type="entry name" value="Collagen"/>
    <property type="match status" value="2"/>
</dbReference>
<dbReference type="EMBL" id="KB312379">
    <property type="protein sequence ID" value="ELT87350.1"/>
    <property type="molecule type" value="Genomic_DNA"/>
</dbReference>
<keyword evidence="2" id="KW-0812">Transmembrane</keyword>
<feature type="transmembrane region" description="Helical" evidence="2">
    <location>
        <begin position="238"/>
        <end position="264"/>
    </location>
</feature>
<keyword evidence="2" id="KW-0472">Membrane</keyword>
<dbReference type="InterPro" id="IPR008160">
    <property type="entry name" value="Collagen"/>
</dbReference>
<dbReference type="EMBL" id="AMQN01003660">
    <property type="status" value="NOT_ANNOTATED_CDS"/>
    <property type="molecule type" value="Genomic_DNA"/>
</dbReference>
<evidence type="ECO:0000313" key="3">
    <source>
        <dbReference type="EMBL" id="ELT87350.1"/>
    </source>
</evidence>
<evidence type="ECO:0000256" key="2">
    <source>
        <dbReference type="SAM" id="Phobius"/>
    </source>
</evidence>
<dbReference type="STRING" id="283909.R7T7F9"/>
<reference evidence="5" key="1">
    <citation type="submission" date="2012-12" db="EMBL/GenBank/DDBJ databases">
        <authorList>
            <person name="Hellsten U."/>
            <person name="Grimwood J."/>
            <person name="Chapman J.A."/>
            <person name="Shapiro H."/>
            <person name="Aerts A."/>
            <person name="Otillar R.P."/>
            <person name="Terry A.Y."/>
            <person name="Boore J.L."/>
            <person name="Simakov O."/>
            <person name="Marletaz F."/>
            <person name="Cho S.-J."/>
            <person name="Edsinger-Gonzales E."/>
            <person name="Havlak P."/>
            <person name="Kuo D.-H."/>
            <person name="Larsson T."/>
            <person name="Lv J."/>
            <person name="Arendt D."/>
            <person name="Savage R."/>
            <person name="Osoegawa K."/>
            <person name="de Jong P."/>
            <person name="Lindberg D.R."/>
            <person name="Seaver E.C."/>
            <person name="Weisblat D.A."/>
            <person name="Putnam N.H."/>
            <person name="Grigoriev I.V."/>
            <person name="Rokhsar D.S."/>
        </authorList>
    </citation>
    <scope>NUCLEOTIDE SEQUENCE</scope>
    <source>
        <strain evidence="5">I ESC-2004</strain>
    </source>
</reference>
<feature type="compositionally biased region" description="Pro residues" evidence="1">
    <location>
        <begin position="193"/>
        <end position="202"/>
    </location>
</feature>
<dbReference type="PANTHER" id="PTHR24637">
    <property type="entry name" value="COLLAGEN"/>
    <property type="match status" value="1"/>
</dbReference>
<evidence type="ECO:0000256" key="1">
    <source>
        <dbReference type="SAM" id="MobiDB-lite"/>
    </source>
</evidence>
<dbReference type="AlphaFoldDB" id="R7T7F9"/>
<dbReference type="PANTHER" id="PTHR24637:SF421">
    <property type="entry name" value="CUTICLE COLLAGEN DPY-2"/>
    <property type="match status" value="1"/>
</dbReference>
<accession>R7T7F9</accession>
<dbReference type="HOGENOM" id="CLU_769970_0_0_1"/>
<dbReference type="Proteomes" id="UP000014760">
    <property type="component" value="Unassembled WGS sequence"/>
</dbReference>
<protein>
    <submittedName>
        <fullName evidence="3 4">Uncharacterized protein</fullName>
    </submittedName>
</protein>
<keyword evidence="5" id="KW-1185">Reference proteome</keyword>
<feature type="compositionally biased region" description="Polar residues" evidence="1">
    <location>
        <begin position="216"/>
        <end position="227"/>
    </location>
</feature>
<proteinExistence type="predicted"/>
<reference evidence="4" key="3">
    <citation type="submission" date="2015-06" db="UniProtKB">
        <authorList>
            <consortium name="EnsemblMetazoa"/>
        </authorList>
    </citation>
    <scope>IDENTIFICATION</scope>
</reference>
<gene>
    <name evidence="3" type="ORF">CAPTEDRAFT_189150</name>
</gene>
<keyword evidence="2" id="KW-1133">Transmembrane helix</keyword>
<dbReference type="EMBL" id="AMQN01003659">
    <property type="status" value="NOT_ANNOTATED_CDS"/>
    <property type="molecule type" value="Genomic_DNA"/>
</dbReference>
<dbReference type="EnsemblMetazoa" id="CapteT189150">
    <property type="protein sequence ID" value="CapteP189150"/>
    <property type="gene ID" value="CapteG189150"/>
</dbReference>